<gene>
    <name evidence="1" type="ORF">H1V43_28980</name>
</gene>
<evidence type="ECO:0000313" key="2">
    <source>
        <dbReference type="Proteomes" id="UP000586976"/>
    </source>
</evidence>
<dbReference type="Proteomes" id="UP000586976">
    <property type="component" value="Unassembled WGS sequence"/>
</dbReference>
<accession>A0A7W2HIR1</accession>
<proteinExistence type="predicted"/>
<reference evidence="1 2" key="1">
    <citation type="submission" date="2020-07" db="EMBL/GenBank/DDBJ databases">
        <title>Streptomyces isolated from Indian soil.</title>
        <authorList>
            <person name="Mandal S."/>
            <person name="Maiti P.K."/>
        </authorList>
    </citation>
    <scope>NUCLEOTIDE SEQUENCE [LARGE SCALE GENOMIC DNA]</scope>
    <source>
        <strain evidence="1 2">PSKA54</strain>
    </source>
</reference>
<comment type="caution">
    <text evidence="1">The sequence shown here is derived from an EMBL/GenBank/DDBJ whole genome shotgun (WGS) entry which is preliminary data.</text>
</comment>
<keyword evidence="2" id="KW-1185">Reference proteome</keyword>
<evidence type="ECO:0000313" key="1">
    <source>
        <dbReference type="EMBL" id="MBA4865306.1"/>
    </source>
</evidence>
<organism evidence="1 2">
    <name type="scientific">Streptomyces himalayensis subsp. aureolus</name>
    <dbReference type="NCBI Taxonomy" id="2758039"/>
    <lineage>
        <taxon>Bacteria</taxon>
        <taxon>Bacillati</taxon>
        <taxon>Actinomycetota</taxon>
        <taxon>Actinomycetes</taxon>
        <taxon>Kitasatosporales</taxon>
        <taxon>Streptomycetaceae</taxon>
        <taxon>Streptomyces</taxon>
        <taxon>Streptomyces himalayensis</taxon>
    </lineage>
</organism>
<name>A0A7W2HIR1_9ACTN</name>
<dbReference type="AlphaFoldDB" id="A0A7W2HIR1"/>
<sequence length="102" mass="11464">MPQRLEELRGPCEGVVELPLHVAWSGLRVYDLADEKLLLGLYRTVLTSGFHDDYTTFLNADLLRAHWPRLRRMIGRGVRTAWENAFPQLRMTATAASAAAAA</sequence>
<dbReference type="EMBL" id="JACEQY010000039">
    <property type="protein sequence ID" value="MBA4865306.1"/>
    <property type="molecule type" value="Genomic_DNA"/>
</dbReference>
<protein>
    <submittedName>
        <fullName evidence="1">Uncharacterized protein</fullName>
    </submittedName>
</protein>